<evidence type="ECO:0000256" key="8">
    <source>
        <dbReference type="SAM" id="Phobius"/>
    </source>
</evidence>
<evidence type="ECO:0000256" key="7">
    <source>
        <dbReference type="ARBA" id="ARBA00023136"/>
    </source>
</evidence>
<protein>
    <submittedName>
        <fullName evidence="10">Putative general secretion pathway protein H</fullName>
    </submittedName>
</protein>
<feature type="domain" description="General secretion pathway GspH" evidence="9">
    <location>
        <begin position="51"/>
        <end position="152"/>
    </location>
</feature>
<evidence type="ECO:0000256" key="6">
    <source>
        <dbReference type="ARBA" id="ARBA00022989"/>
    </source>
</evidence>
<reference evidence="10" key="1">
    <citation type="submission" date="2012-10" db="EMBL/GenBank/DDBJ databases">
        <authorList>
            <person name="Sandrine L."/>
        </authorList>
    </citation>
    <scope>NUCLEOTIDE SEQUENCE</scope>
</reference>
<dbReference type="GO" id="GO:0015628">
    <property type="term" value="P:protein secretion by the type II secretion system"/>
    <property type="evidence" value="ECO:0007669"/>
    <property type="project" value="InterPro"/>
</dbReference>
<feature type="transmembrane region" description="Helical" evidence="8">
    <location>
        <begin position="20"/>
        <end position="41"/>
    </location>
</feature>
<dbReference type="PROSITE" id="PS00409">
    <property type="entry name" value="PROKAR_NTER_METHYL"/>
    <property type="match status" value="1"/>
</dbReference>
<keyword evidence="4" id="KW-0997">Cell inner membrane</keyword>
<gene>
    <name evidence="10" type="ORF">BN138_1091</name>
</gene>
<dbReference type="EMBL" id="HF548334">
    <property type="protein sequence ID" value="CCO21903.1"/>
    <property type="molecule type" value="Genomic_DNA"/>
</dbReference>
<dbReference type="InterPro" id="IPR012902">
    <property type="entry name" value="N_methyl_site"/>
</dbReference>
<keyword evidence="5 8" id="KW-0812">Transmembrane</keyword>
<keyword evidence="6 8" id="KW-1133">Transmembrane helix</keyword>
<evidence type="ECO:0000256" key="4">
    <source>
        <dbReference type="ARBA" id="ARBA00022519"/>
    </source>
</evidence>
<dbReference type="Gene3D" id="3.55.40.10">
    <property type="entry name" value="minor pseudopilin epsh domain"/>
    <property type="match status" value="1"/>
</dbReference>
<dbReference type="Pfam" id="PF12019">
    <property type="entry name" value="GspH"/>
    <property type="match status" value="1"/>
</dbReference>
<dbReference type="NCBIfam" id="TIGR02532">
    <property type="entry name" value="IV_pilin_GFxxxE"/>
    <property type="match status" value="1"/>
</dbReference>
<keyword evidence="2" id="KW-1003">Cell membrane</keyword>
<evidence type="ECO:0000256" key="1">
    <source>
        <dbReference type="ARBA" id="ARBA00004377"/>
    </source>
</evidence>
<evidence type="ECO:0000256" key="5">
    <source>
        <dbReference type="ARBA" id="ARBA00022692"/>
    </source>
</evidence>
<organism evidence="10">
    <name type="scientific">termite gut metagenome</name>
    <dbReference type="NCBI Taxonomy" id="433724"/>
    <lineage>
        <taxon>unclassified sequences</taxon>
        <taxon>metagenomes</taxon>
        <taxon>organismal metagenomes</taxon>
    </lineage>
</organism>
<reference evidence="10" key="2">
    <citation type="journal article" date="2013" name="Biotechnol. Biofuels">
        <title>Mining for hemicellulases in the fungus-growing termite Pseudacanthotermes militaris using functional metagenomics.</title>
        <authorList>
            <person name="Bastien G."/>
            <person name="Arnal G."/>
            <person name="Bozonnet S."/>
            <person name="Laguerre S."/>
            <person name="Ferreira F."/>
            <person name="Faure R."/>
            <person name="Henrissat B."/>
            <person name="Lefevre F."/>
            <person name="Robe P."/>
            <person name="Bouchez O."/>
            <person name="Noirot C."/>
            <person name="Dumon C."/>
            <person name="O'Donohue M."/>
        </authorList>
    </citation>
    <scope>NUCLEOTIDE SEQUENCE</scope>
</reference>
<dbReference type="GO" id="GO:0005886">
    <property type="term" value="C:plasma membrane"/>
    <property type="evidence" value="ECO:0007669"/>
    <property type="project" value="UniProtKB-SubCell"/>
</dbReference>
<accession>S0DEV5</accession>
<keyword evidence="7 8" id="KW-0472">Membrane</keyword>
<evidence type="ECO:0000313" key="10">
    <source>
        <dbReference type="EMBL" id="CCO21903.1"/>
    </source>
</evidence>
<evidence type="ECO:0000259" key="9">
    <source>
        <dbReference type="Pfam" id="PF12019"/>
    </source>
</evidence>
<evidence type="ECO:0000256" key="2">
    <source>
        <dbReference type="ARBA" id="ARBA00022475"/>
    </source>
</evidence>
<dbReference type="SUPFAM" id="SSF54523">
    <property type="entry name" value="Pili subunits"/>
    <property type="match status" value="1"/>
</dbReference>
<sequence>MPISAAGNNPPRKTERGFTLIELMVVITIIGLASAAVVLAMPDPRGQLADQADRFAARVRVVHDTAILDGRTTSVWVAPGGYGFDLRTRDGWQPMPDRALRVAQWGAGTKPALPREGRQRVIFDSTGLADQPLDLRLDRDSASATVHIAADGEVHVDG</sequence>
<evidence type="ECO:0000256" key="3">
    <source>
        <dbReference type="ARBA" id="ARBA00022481"/>
    </source>
</evidence>
<dbReference type="AlphaFoldDB" id="S0DEV5"/>
<proteinExistence type="predicted"/>
<dbReference type="InterPro" id="IPR002416">
    <property type="entry name" value="T2SS_protein-GspH"/>
</dbReference>
<dbReference type="InterPro" id="IPR022346">
    <property type="entry name" value="T2SS_GspH"/>
</dbReference>
<dbReference type="PRINTS" id="PR00885">
    <property type="entry name" value="BCTERIALGSPH"/>
</dbReference>
<comment type="subcellular location">
    <subcellularLocation>
        <location evidence="1">Cell inner membrane</location>
        <topology evidence="1">Single-pass membrane protein</topology>
    </subcellularLocation>
</comment>
<keyword evidence="3" id="KW-0488">Methylation</keyword>
<dbReference type="GO" id="GO:0015627">
    <property type="term" value="C:type II protein secretion system complex"/>
    <property type="evidence" value="ECO:0007669"/>
    <property type="project" value="InterPro"/>
</dbReference>
<dbReference type="InterPro" id="IPR045584">
    <property type="entry name" value="Pilin-like"/>
</dbReference>
<dbReference type="Pfam" id="PF07963">
    <property type="entry name" value="N_methyl"/>
    <property type="match status" value="1"/>
</dbReference>
<name>S0DEV5_9ZZZZ</name>